<reference evidence="1" key="1">
    <citation type="submission" date="2020-08" db="EMBL/GenBank/DDBJ databases">
        <title>Multicomponent nature underlies the extraordinary mechanical properties of spider dragline silk.</title>
        <authorList>
            <person name="Kono N."/>
            <person name="Nakamura H."/>
            <person name="Mori M."/>
            <person name="Yoshida Y."/>
            <person name="Ohtoshi R."/>
            <person name="Malay A.D."/>
            <person name="Moran D.A.P."/>
            <person name="Tomita M."/>
            <person name="Numata K."/>
            <person name="Arakawa K."/>
        </authorList>
    </citation>
    <scope>NUCLEOTIDE SEQUENCE</scope>
</reference>
<gene>
    <name evidence="1" type="primary">AVEN_179390_1</name>
    <name evidence="1" type="ORF">TNIN_414871</name>
</gene>
<evidence type="ECO:0000313" key="1">
    <source>
        <dbReference type="EMBL" id="GFY59226.1"/>
    </source>
</evidence>
<keyword evidence="2" id="KW-1185">Reference proteome</keyword>
<organism evidence="1 2">
    <name type="scientific">Trichonephila inaurata madagascariensis</name>
    <dbReference type="NCBI Taxonomy" id="2747483"/>
    <lineage>
        <taxon>Eukaryota</taxon>
        <taxon>Metazoa</taxon>
        <taxon>Ecdysozoa</taxon>
        <taxon>Arthropoda</taxon>
        <taxon>Chelicerata</taxon>
        <taxon>Arachnida</taxon>
        <taxon>Araneae</taxon>
        <taxon>Araneomorphae</taxon>
        <taxon>Entelegynae</taxon>
        <taxon>Araneoidea</taxon>
        <taxon>Nephilidae</taxon>
        <taxon>Trichonephila</taxon>
        <taxon>Trichonephila inaurata</taxon>
    </lineage>
</organism>
<dbReference type="Proteomes" id="UP000886998">
    <property type="component" value="Unassembled WGS sequence"/>
</dbReference>
<accession>A0A8X6XTU2</accession>
<proteinExistence type="predicted"/>
<dbReference type="AlphaFoldDB" id="A0A8X6XTU2"/>
<name>A0A8X6XTU2_9ARAC</name>
<sequence length="223" mass="25392">MSSAVIVSVQSFPSTTIYLENNSTTKSQARETTNPNMQFTQQPEAMLETQTEPEDKSPTIEFVFKGPIESLTIQKGTNREKYTVLSPKKDEAEKLKSSVPGTENITKTAQWNELNTATTSNNENFPSEIYIKRDKWLLNPQEESSIQGGLPKYFYDTAKSIHPFPELYDESTRNEATHLKKENSVNFHVPLTEEKTNQPPQTAGPALFPRSIYVREFDLPFYD</sequence>
<evidence type="ECO:0000313" key="2">
    <source>
        <dbReference type="Proteomes" id="UP000886998"/>
    </source>
</evidence>
<comment type="caution">
    <text evidence="1">The sequence shown here is derived from an EMBL/GenBank/DDBJ whole genome shotgun (WGS) entry which is preliminary data.</text>
</comment>
<dbReference type="EMBL" id="BMAV01012520">
    <property type="protein sequence ID" value="GFY59226.1"/>
    <property type="molecule type" value="Genomic_DNA"/>
</dbReference>
<protein>
    <submittedName>
        <fullName evidence="1">GOLD domain-containing protein</fullName>
    </submittedName>
</protein>
<dbReference type="OrthoDB" id="6422644at2759"/>